<evidence type="ECO:0000313" key="1">
    <source>
        <dbReference type="EMBL" id="MEQ2456243.1"/>
    </source>
</evidence>
<proteinExistence type="predicted"/>
<gene>
    <name evidence="1" type="ORF">WMO45_06885</name>
</gene>
<dbReference type="RefSeq" id="WP_349139829.1">
    <property type="nucleotide sequence ID" value="NZ_JBBMFT010000003.1"/>
</dbReference>
<reference evidence="1 2" key="1">
    <citation type="submission" date="2024-03" db="EMBL/GenBank/DDBJ databases">
        <title>Human intestinal bacterial collection.</title>
        <authorList>
            <person name="Pauvert C."/>
            <person name="Hitch T.C.A."/>
            <person name="Clavel T."/>
        </authorList>
    </citation>
    <scope>NUCLEOTIDE SEQUENCE [LARGE SCALE GENOMIC DNA]</scope>
    <source>
        <strain evidence="1 2">CLA-AP-H34</strain>
    </source>
</reference>
<dbReference type="Proteomes" id="UP001440599">
    <property type="component" value="Unassembled WGS sequence"/>
</dbReference>
<protein>
    <recommendedName>
        <fullName evidence="3">DUF4177 domain-containing protein</fullName>
    </recommendedName>
</protein>
<organism evidence="1 2">
    <name type="scientific">Flavonifractor hominis</name>
    <dbReference type="NCBI Taxonomy" id="3133178"/>
    <lineage>
        <taxon>Bacteria</taxon>
        <taxon>Bacillati</taxon>
        <taxon>Bacillota</taxon>
        <taxon>Clostridia</taxon>
        <taxon>Eubacteriales</taxon>
        <taxon>Oscillospiraceae</taxon>
        <taxon>Flavonifractor</taxon>
    </lineage>
</organism>
<evidence type="ECO:0000313" key="2">
    <source>
        <dbReference type="Proteomes" id="UP001440599"/>
    </source>
</evidence>
<comment type="caution">
    <text evidence="1">The sequence shown here is derived from an EMBL/GenBank/DDBJ whole genome shotgun (WGS) entry which is preliminary data.</text>
</comment>
<sequence length="49" mass="5980">MKEYKVMEVKKRDAEKVMNDMSAQGWEVVSMTYWNYWKICLLIVFSRDV</sequence>
<keyword evidence="2" id="KW-1185">Reference proteome</keyword>
<dbReference type="EMBL" id="JBBMFT010000003">
    <property type="protein sequence ID" value="MEQ2456243.1"/>
    <property type="molecule type" value="Genomic_DNA"/>
</dbReference>
<evidence type="ECO:0008006" key="3">
    <source>
        <dbReference type="Google" id="ProtNLM"/>
    </source>
</evidence>
<name>A0ABV1ENR6_9FIRM</name>
<accession>A0ABV1ENR6</accession>